<dbReference type="AlphaFoldDB" id="A0A7U3YL91"/>
<sequence length="287" mass="31308">MLKKTILCAALLLPLTVQAQEPKKNYTAGNLNWSIQASWPIPAKPVDIAQSLDNKKVFILGSDAKVYIFTPDGKQLGVLPVDQGVSAIDIAARGEMLYLANEKAKTYTAIDVSFNQKIDITGAPVRGKEDAPVTLVLFSDFECPWCGKLEPVLAELLAKNPDKLRIVFKHLPLPMHQQAEAASLASIAAQKQGKFWEMHDALFQITTWTPTVIDETAQRIGLDMVRYKADVAGQEVQMQLAKDKSDAQLADISATPSLFINGRPARDRSLPALQKMVDEAVTGGGAK</sequence>
<dbReference type="InterPro" id="IPR012336">
    <property type="entry name" value="Thioredoxin-like_fold"/>
</dbReference>
<evidence type="ECO:0000256" key="5">
    <source>
        <dbReference type="ARBA" id="ARBA00023284"/>
    </source>
</evidence>
<dbReference type="Proteomes" id="UP000006365">
    <property type="component" value="Chromosome"/>
</dbReference>
<organism evidence="8 9">
    <name type="scientific">Desulfobulbus propionicus (strain ATCC 33891 / DSM 2032 / VKM B-1956 / 1pr3)</name>
    <dbReference type="NCBI Taxonomy" id="577650"/>
    <lineage>
        <taxon>Bacteria</taxon>
        <taxon>Pseudomonadati</taxon>
        <taxon>Thermodesulfobacteriota</taxon>
        <taxon>Desulfobulbia</taxon>
        <taxon>Desulfobulbales</taxon>
        <taxon>Desulfobulbaceae</taxon>
        <taxon>Desulfobulbus</taxon>
    </lineage>
</organism>
<dbReference type="GO" id="GO:0016491">
    <property type="term" value="F:oxidoreductase activity"/>
    <property type="evidence" value="ECO:0007669"/>
    <property type="project" value="UniProtKB-KW"/>
</dbReference>
<accession>A0A7U3YL91</accession>
<reference evidence="8 9" key="1">
    <citation type="journal article" date="2011" name="Stand. Genomic Sci.">
        <title>Complete genome sequence of Desulfobulbus propionicus type strain (1pr3).</title>
        <authorList>
            <person name="Pagani I."/>
            <person name="Lapidus A."/>
            <person name="Nolan M."/>
            <person name="Lucas S."/>
            <person name="Hammon N."/>
            <person name="Deshpande S."/>
            <person name="Cheng J.F."/>
            <person name="Chertkov O."/>
            <person name="Davenport K."/>
            <person name="Tapia R."/>
            <person name="Han C."/>
            <person name="Goodwin L."/>
            <person name="Pitluck S."/>
            <person name="Liolios K."/>
            <person name="Mavromatis K."/>
            <person name="Ivanova N."/>
            <person name="Mikhailova N."/>
            <person name="Pati A."/>
            <person name="Chen A."/>
            <person name="Palaniappan K."/>
            <person name="Land M."/>
            <person name="Hauser L."/>
            <person name="Chang Y.J."/>
            <person name="Jeffries C.D."/>
            <person name="Detter J.C."/>
            <person name="Brambilla E."/>
            <person name="Kannan K.P."/>
            <person name="Djao O.D."/>
            <person name="Rohde M."/>
            <person name="Pukall R."/>
            <person name="Spring S."/>
            <person name="Goker M."/>
            <person name="Sikorski J."/>
            <person name="Woyke T."/>
            <person name="Bristow J."/>
            <person name="Eisen J.A."/>
            <person name="Markowitz V."/>
            <person name="Hugenholtz P."/>
            <person name="Kyrpides N.C."/>
            <person name="Klenk H.P."/>
        </authorList>
    </citation>
    <scope>NUCLEOTIDE SEQUENCE [LARGE SCALE GENOMIC DNA]</scope>
    <source>
        <strain evidence="9">ATCC 33891 / DSM 2032 / 1pr3</strain>
    </source>
</reference>
<dbReference type="PANTHER" id="PTHR13887:SF14">
    <property type="entry name" value="DISULFIDE BOND FORMATION PROTEIN D"/>
    <property type="match status" value="1"/>
</dbReference>
<keyword evidence="3" id="KW-0560">Oxidoreductase</keyword>
<dbReference type="SUPFAM" id="SSF52833">
    <property type="entry name" value="Thioredoxin-like"/>
    <property type="match status" value="1"/>
</dbReference>
<feature type="chain" id="PRO_5031476867" evidence="6">
    <location>
        <begin position="20"/>
        <end position="287"/>
    </location>
</feature>
<evidence type="ECO:0000313" key="9">
    <source>
        <dbReference type="Proteomes" id="UP000006365"/>
    </source>
</evidence>
<evidence type="ECO:0000313" key="8">
    <source>
        <dbReference type="EMBL" id="ADW17458.1"/>
    </source>
</evidence>
<keyword evidence="4" id="KW-1015">Disulfide bond</keyword>
<evidence type="ECO:0000256" key="1">
    <source>
        <dbReference type="ARBA" id="ARBA00005791"/>
    </source>
</evidence>
<evidence type="ECO:0000259" key="7">
    <source>
        <dbReference type="PROSITE" id="PS51352"/>
    </source>
</evidence>
<dbReference type="RefSeq" id="WP_015724000.1">
    <property type="nucleotide sequence ID" value="NC_014972.1"/>
</dbReference>
<proteinExistence type="inferred from homology"/>
<name>A0A7U3YL91_DESPD</name>
<keyword evidence="9" id="KW-1185">Reference proteome</keyword>
<dbReference type="EMBL" id="CP002364">
    <property type="protein sequence ID" value="ADW17458.1"/>
    <property type="molecule type" value="Genomic_DNA"/>
</dbReference>
<keyword evidence="5" id="KW-0676">Redox-active center</keyword>
<dbReference type="Gene3D" id="3.40.30.10">
    <property type="entry name" value="Glutaredoxin"/>
    <property type="match status" value="1"/>
</dbReference>
<comment type="similarity">
    <text evidence="1">Belongs to the thioredoxin family. DsbA subfamily.</text>
</comment>
<feature type="signal peptide" evidence="6">
    <location>
        <begin position="1"/>
        <end position="19"/>
    </location>
</feature>
<evidence type="ECO:0000256" key="2">
    <source>
        <dbReference type="ARBA" id="ARBA00022729"/>
    </source>
</evidence>
<gene>
    <name evidence="8" type="ordered locus">Despr_1294</name>
</gene>
<dbReference type="InterPro" id="IPR036249">
    <property type="entry name" value="Thioredoxin-like_sf"/>
</dbReference>
<keyword evidence="2 6" id="KW-0732">Signal</keyword>
<evidence type="ECO:0000256" key="4">
    <source>
        <dbReference type="ARBA" id="ARBA00023157"/>
    </source>
</evidence>
<feature type="domain" description="Thioredoxin" evidence="7">
    <location>
        <begin position="98"/>
        <end position="282"/>
    </location>
</feature>
<evidence type="ECO:0000256" key="6">
    <source>
        <dbReference type="SAM" id="SignalP"/>
    </source>
</evidence>
<evidence type="ECO:0000256" key="3">
    <source>
        <dbReference type="ARBA" id="ARBA00023002"/>
    </source>
</evidence>
<dbReference type="KEGG" id="dpr:Despr_1294"/>
<dbReference type="InterPro" id="IPR013766">
    <property type="entry name" value="Thioredoxin_domain"/>
</dbReference>
<dbReference type="InterPro" id="IPR011044">
    <property type="entry name" value="Quino_amine_DH_bsu"/>
</dbReference>
<dbReference type="Pfam" id="PF13462">
    <property type="entry name" value="Thioredoxin_4"/>
    <property type="match status" value="1"/>
</dbReference>
<dbReference type="PANTHER" id="PTHR13887">
    <property type="entry name" value="GLUTATHIONE S-TRANSFERASE KAPPA"/>
    <property type="match status" value="1"/>
</dbReference>
<dbReference type="PROSITE" id="PS51352">
    <property type="entry name" value="THIOREDOXIN_2"/>
    <property type="match status" value="1"/>
</dbReference>
<protein>
    <submittedName>
        <fullName evidence="8">DSBA oxidoreductase</fullName>
    </submittedName>
</protein>
<dbReference type="SUPFAM" id="SSF50969">
    <property type="entry name" value="YVTN repeat-like/Quinoprotein amine dehydrogenase"/>
    <property type="match status" value="1"/>
</dbReference>